<dbReference type="InterPro" id="IPR013849">
    <property type="entry name" value="DNA_helicase_Holl-junc_RuvA_I"/>
</dbReference>
<gene>
    <name evidence="6 8" type="primary">ruvA</name>
    <name evidence="8" type="ORF">TST_0308</name>
</gene>
<dbReference type="Proteomes" id="UP000063234">
    <property type="component" value="Chromosome"/>
</dbReference>
<proteinExistence type="inferred from homology"/>
<protein>
    <recommendedName>
        <fullName evidence="6">Holliday junction branch migration complex subunit RuvA</fullName>
    </recommendedName>
</protein>
<dbReference type="OrthoDB" id="5293449at2"/>
<dbReference type="SUPFAM" id="SSF50249">
    <property type="entry name" value="Nucleic acid-binding proteins"/>
    <property type="match status" value="1"/>
</dbReference>
<dbReference type="KEGG" id="ttk:TST_0308"/>
<evidence type="ECO:0000256" key="2">
    <source>
        <dbReference type="ARBA" id="ARBA00022763"/>
    </source>
</evidence>
<evidence type="ECO:0000256" key="4">
    <source>
        <dbReference type="ARBA" id="ARBA00023172"/>
    </source>
</evidence>
<organism evidence="8 9">
    <name type="scientific">Thermosulfidibacter takaii (strain DSM 17441 / JCM 13301 / NBRC 103674 / ABI70S6)</name>
    <dbReference type="NCBI Taxonomy" id="1298851"/>
    <lineage>
        <taxon>Bacteria</taxon>
        <taxon>Pseudomonadati</taxon>
        <taxon>Thermosulfidibacterota</taxon>
        <taxon>Thermosulfidibacteria</taxon>
        <taxon>Thermosulfidibacterales</taxon>
        <taxon>Thermosulfidibacteraceae</taxon>
    </lineage>
</organism>
<dbReference type="GO" id="GO:0006281">
    <property type="term" value="P:DNA repair"/>
    <property type="evidence" value="ECO:0007669"/>
    <property type="project" value="UniProtKB-UniRule"/>
</dbReference>
<dbReference type="InterPro" id="IPR010994">
    <property type="entry name" value="RuvA_2-like"/>
</dbReference>
<dbReference type="Gene3D" id="1.10.150.20">
    <property type="entry name" value="5' to 3' exonuclease, C-terminal subdomain"/>
    <property type="match status" value="1"/>
</dbReference>
<keyword evidence="8" id="KW-0378">Hydrolase</keyword>
<evidence type="ECO:0000259" key="7">
    <source>
        <dbReference type="SMART" id="SM00278"/>
    </source>
</evidence>
<comment type="subunit">
    <text evidence="6">Homotetramer. Forms an RuvA(8)-RuvB(12)-Holliday junction (HJ) complex. HJ DNA is sandwiched between 2 RuvA tetramers; dsDNA enters through RuvA and exits via RuvB. An RuvB hexamer assembles on each DNA strand where it exits the tetramer. Each RuvB hexamer is contacted by two RuvA subunits (via domain III) on 2 adjacent RuvB subunits; this complex drives branch migration. In the full resolvosome a probable DNA-RuvA(4)-RuvB(12)-RuvC(2) complex forms which resolves the HJ.</text>
</comment>
<feature type="region of interest" description="Domain III" evidence="6">
    <location>
        <begin position="139"/>
        <end position="189"/>
    </location>
</feature>
<dbReference type="GO" id="GO:0005524">
    <property type="term" value="F:ATP binding"/>
    <property type="evidence" value="ECO:0007669"/>
    <property type="project" value="InterPro"/>
</dbReference>
<name>A0A0S3QS16_THET7</name>
<dbReference type="Gene3D" id="1.10.8.10">
    <property type="entry name" value="DNA helicase RuvA subunit, C-terminal domain"/>
    <property type="match status" value="1"/>
</dbReference>
<dbReference type="GO" id="GO:0016787">
    <property type="term" value="F:hydrolase activity"/>
    <property type="evidence" value="ECO:0007669"/>
    <property type="project" value="UniProtKB-KW"/>
</dbReference>
<dbReference type="Gene3D" id="2.40.50.140">
    <property type="entry name" value="Nucleic acid-binding proteins"/>
    <property type="match status" value="1"/>
</dbReference>
<dbReference type="NCBIfam" id="TIGR00084">
    <property type="entry name" value="ruvA"/>
    <property type="match status" value="1"/>
</dbReference>
<dbReference type="RefSeq" id="WP_068549024.1">
    <property type="nucleotide sequence ID" value="NZ_AP013035.1"/>
</dbReference>
<dbReference type="AlphaFoldDB" id="A0A0S3QS16"/>
<keyword evidence="8" id="KW-0067">ATP-binding</keyword>
<keyword evidence="4 6" id="KW-0233">DNA recombination</keyword>
<comment type="domain">
    <text evidence="6">Has three domains with a flexible linker between the domains II and III and assumes an 'L' shape. Domain III is highly mobile and contacts RuvB.</text>
</comment>
<dbReference type="Pfam" id="PF14520">
    <property type="entry name" value="HHH_5"/>
    <property type="match status" value="1"/>
</dbReference>
<dbReference type="Pfam" id="PF01330">
    <property type="entry name" value="RuvA_N"/>
    <property type="match status" value="1"/>
</dbReference>
<keyword evidence="3 6" id="KW-0238">DNA-binding</keyword>
<dbReference type="GO" id="GO:0048476">
    <property type="term" value="C:Holliday junction resolvase complex"/>
    <property type="evidence" value="ECO:0007669"/>
    <property type="project" value="UniProtKB-UniRule"/>
</dbReference>
<feature type="domain" description="Helix-hairpin-helix DNA-binding motif class 1" evidence="7">
    <location>
        <begin position="109"/>
        <end position="128"/>
    </location>
</feature>
<keyword evidence="2 6" id="KW-0227">DNA damage</keyword>
<keyword evidence="8" id="KW-0547">Nucleotide-binding</keyword>
<sequence length="189" mass="21221">MFAFLKGKVITKHGSELFIDVNGLGFAVVVPVDLFCNIQEGQELFLWIRSFFREREKDFIHYGFRKREELLLFNRLIKVPSVGPQVAMSIISHLGYRRFLQVIENGDLNALKAVPKVGAKTAKRIAAELGKELLVAEEPSVFASVVEALVSLGYTREEASKVLSQVEVEEGDTEEVILTKALKKLGEIR</sequence>
<dbReference type="EMBL" id="AP013035">
    <property type="protein sequence ID" value="BAT71116.1"/>
    <property type="molecule type" value="Genomic_DNA"/>
</dbReference>
<evidence type="ECO:0000256" key="1">
    <source>
        <dbReference type="ARBA" id="ARBA00022490"/>
    </source>
</evidence>
<dbReference type="Pfam" id="PF07499">
    <property type="entry name" value="RuvA_C"/>
    <property type="match status" value="1"/>
</dbReference>
<dbReference type="SMART" id="SM00278">
    <property type="entry name" value="HhH1"/>
    <property type="match status" value="2"/>
</dbReference>
<dbReference type="InterPro" id="IPR011114">
    <property type="entry name" value="RuvA_C"/>
</dbReference>
<feature type="domain" description="Helix-hairpin-helix DNA-binding motif class 1" evidence="7">
    <location>
        <begin position="74"/>
        <end position="93"/>
    </location>
</feature>
<dbReference type="SUPFAM" id="SSF46929">
    <property type="entry name" value="DNA helicase RuvA subunit, C-terminal domain"/>
    <property type="match status" value="1"/>
</dbReference>
<dbReference type="GO" id="GO:0009378">
    <property type="term" value="F:four-way junction helicase activity"/>
    <property type="evidence" value="ECO:0007669"/>
    <property type="project" value="InterPro"/>
</dbReference>
<dbReference type="GO" id="GO:0000400">
    <property type="term" value="F:four-way junction DNA binding"/>
    <property type="evidence" value="ECO:0007669"/>
    <property type="project" value="UniProtKB-UniRule"/>
</dbReference>
<evidence type="ECO:0000313" key="9">
    <source>
        <dbReference type="Proteomes" id="UP000063234"/>
    </source>
</evidence>
<accession>A0A0S3QS16</accession>
<dbReference type="InterPro" id="IPR003583">
    <property type="entry name" value="Hlx-hairpin-Hlx_DNA-bd_motif"/>
</dbReference>
<dbReference type="InterPro" id="IPR000085">
    <property type="entry name" value="RuvA"/>
</dbReference>
<dbReference type="GO" id="GO:0005737">
    <property type="term" value="C:cytoplasm"/>
    <property type="evidence" value="ECO:0007669"/>
    <property type="project" value="UniProtKB-SubCell"/>
</dbReference>
<dbReference type="SUPFAM" id="SSF47781">
    <property type="entry name" value="RuvA domain 2-like"/>
    <property type="match status" value="1"/>
</dbReference>
<evidence type="ECO:0000313" key="8">
    <source>
        <dbReference type="EMBL" id="BAT71116.1"/>
    </source>
</evidence>
<comment type="subcellular location">
    <subcellularLocation>
        <location evidence="6">Cytoplasm</location>
    </subcellularLocation>
</comment>
<dbReference type="HAMAP" id="MF_00031">
    <property type="entry name" value="DNA_HJ_migration_RuvA"/>
    <property type="match status" value="1"/>
</dbReference>
<dbReference type="GO" id="GO:0006310">
    <property type="term" value="P:DNA recombination"/>
    <property type="evidence" value="ECO:0007669"/>
    <property type="project" value="UniProtKB-UniRule"/>
</dbReference>
<keyword evidence="8" id="KW-0347">Helicase</keyword>
<reference evidence="9" key="1">
    <citation type="journal article" date="2018" name="Science">
        <title>A primordial and reversible TCA cycle in a facultatively chemolithoautotrophic thermophile.</title>
        <authorList>
            <person name="Nunoura T."/>
            <person name="Chikaraishi Y."/>
            <person name="Izaki R."/>
            <person name="Suwa T."/>
            <person name="Sato T."/>
            <person name="Harada T."/>
            <person name="Mori K."/>
            <person name="Kato Y."/>
            <person name="Miyazaki M."/>
            <person name="Shimamura S."/>
            <person name="Yanagawa K."/>
            <person name="Shuto A."/>
            <person name="Ohkouchi N."/>
            <person name="Fujita N."/>
            <person name="Takaki Y."/>
            <person name="Atomi H."/>
            <person name="Takai K."/>
        </authorList>
    </citation>
    <scope>NUCLEOTIDE SEQUENCE [LARGE SCALE GENOMIC DNA]</scope>
    <source>
        <strain evidence="9">DSM 17441 / JCM 13301 / NBRC 103674 / ABI70S6</strain>
    </source>
</reference>
<keyword evidence="5 6" id="KW-0234">DNA repair</keyword>
<comment type="similarity">
    <text evidence="6">Belongs to the RuvA family.</text>
</comment>
<dbReference type="InterPro" id="IPR012340">
    <property type="entry name" value="NA-bd_OB-fold"/>
</dbReference>
<keyword evidence="9" id="KW-1185">Reference proteome</keyword>
<dbReference type="InterPro" id="IPR036267">
    <property type="entry name" value="RuvA_C_sf"/>
</dbReference>
<dbReference type="CDD" id="cd14332">
    <property type="entry name" value="UBA_RuvA_C"/>
    <property type="match status" value="1"/>
</dbReference>
<evidence type="ECO:0000256" key="5">
    <source>
        <dbReference type="ARBA" id="ARBA00023204"/>
    </source>
</evidence>
<comment type="function">
    <text evidence="6">The RuvA-RuvB-RuvC complex processes Holliday junction (HJ) DNA during genetic recombination and DNA repair, while the RuvA-RuvB complex plays an important role in the rescue of blocked DNA replication forks via replication fork reversal (RFR). RuvA specifically binds to HJ cruciform DNA, conferring on it an open structure. The RuvB hexamer acts as an ATP-dependent pump, pulling dsDNA into and through the RuvAB complex. HJ branch migration allows RuvC to scan DNA until it finds its consensus sequence, where it cleaves and resolves the cruciform DNA.</text>
</comment>
<keyword evidence="1 6" id="KW-0963">Cytoplasm</keyword>
<evidence type="ECO:0000256" key="6">
    <source>
        <dbReference type="HAMAP-Rule" id="MF_00031"/>
    </source>
</evidence>
<comment type="caution">
    <text evidence="6">Lacks conserved residue(s) required for the propagation of feature annotation.</text>
</comment>
<dbReference type="STRING" id="1298851.TST_0308"/>
<evidence type="ECO:0000256" key="3">
    <source>
        <dbReference type="ARBA" id="ARBA00023125"/>
    </source>
</evidence>
<dbReference type="GO" id="GO:0009379">
    <property type="term" value="C:Holliday junction helicase complex"/>
    <property type="evidence" value="ECO:0007669"/>
    <property type="project" value="InterPro"/>
</dbReference>